<feature type="non-terminal residue" evidence="2">
    <location>
        <position position="148"/>
    </location>
</feature>
<proteinExistence type="predicted"/>
<evidence type="ECO:0000313" key="2">
    <source>
        <dbReference type="EMBL" id="KZR96249.1"/>
    </source>
</evidence>
<accession>A0A164DYM5</accession>
<evidence type="ECO:0000313" key="3">
    <source>
        <dbReference type="Proteomes" id="UP000076858"/>
    </source>
</evidence>
<comment type="caution">
    <text evidence="2">The sequence shown here is derived from an EMBL/GenBank/DDBJ whole genome shotgun (WGS) entry which is preliminary data.</text>
</comment>
<dbReference type="EMBL" id="LRGB01025575">
    <property type="protein sequence ID" value="KZR96249.1"/>
    <property type="molecule type" value="Genomic_DNA"/>
</dbReference>
<feature type="non-terminal residue" evidence="2">
    <location>
        <position position="1"/>
    </location>
</feature>
<dbReference type="STRING" id="35525.A0A164DYM5"/>
<sequence>IHWIAPDLSRQSACLAVRRVVGTCNYEVIGKLLEAINEEFEITTKLTCTITDNGNNFIKSFKVFGTKNDESQERAPIQSVDLINYQTDNSHFPQAKPRSMSSQVFRHQTNNYLNEESITDILSDIKSEFHESSEEDGLDDAEYADLVP</sequence>
<feature type="compositionally biased region" description="Acidic residues" evidence="1">
    <location>
        <begin position="133"/>
        <end position="148"/>
    </location>
</feature>
<organism evidence="2 3">
    <name type="scientific">Daphnia magna</name>
    <dbReference type="NCBI Taxonomy" id="35525"/>
    <lineage>
        <taxon>Eukaryota</taxon>
        <taxon>Metazoa</taxon>
        <taxon>Ecdysozoa</taxon>
        <taxon>Arthropoda</taxon>
        <taxon>Crustacea</taxon>
        <taxon>Branchiopoda</taxon>
        <taxon>Diplostraca</taxon>
        <taxon>Cladocera</taxon>
        <taxon>Anomopoda</taxon>
        <taxon>Daphniidae</taxon>
        <taxon>Daphnia</taxon>
    </lineage>
</organism>
<reference evidence="2 3" key="1">
    <citation type="submission" date="2016-03" db="EMBL/GenBank/DDBJ databases">
        <title>EvidentialGene: Evidence-directed Construction of Genes on Genomes.</title>
        <authorList>
            <person name="Gilbert D.G."/>
            <person name="Choi J.-H."/>
            <person name="Mockaitis K."/>
            <person name="Colbourne J."/>
            <person name="Pfrender M."/>
        </authorList>
    </citation>
    <scope>NUCLEOTIDE SEQUENCE [LARGE SCALE GENOMIC DNA]</scope>
    <source>
        <strain evidence="2 3">Xinb3</strain>
        <tissue evidence="2">Complete organism</tissue>
    </source>
</reference>
<protein>
    <submittedName>
        <fullName evidence="2">Uncharacterized protein</fullName>
    </submittedName>
</protein>
<dbReference type="PANTHER" id="PTHR47501">
    <property type="entry name" value="TRANSPOSASE-RELATED"/>
    <property type="match status" value="1"/>
</dbReference>
<feature type="region of interest" description="Disordered" evidence="1">
    <location>
        <begin position="129"/>
        <end position="148"/>
    </location>
</feature>
<name>A0A164DYM5_9CRUS</name>
<dbReference type="AlphaFoldDB" id="A0A164DYM5"/>
<gene>
    <name evidence="2" type="ORF">APZ42_009517</name>
</gene>
<dbReference type="OrthoDB" id="10057873at2759"/>
<keyword evidence="3" id="KW-1185">Reference proteome</keyword>
<dbReference type="Proteomes" id="UP000076858">
    <property type="component" value="Unassembled WGS sequence"/>
</dbReference>
<evidence type="ECO:0000256" key="1">
    <source>
        <dbReference type="SAM" id="MobiDB-lite"/>
    </source>
</evidence>